<evidence type="ECO:0000256" key="3">
    <source>
        <dbReference type="ARBA" id="ARBA00022679"/>
    </source>
</evidence>
<comment type="caution">
    <text evidence="9">The sequence shown here is derived from an EMBL/GenBank/DDBJ whole genome shotgun (WGS) entry which is preliminary data.</text>
</comment>
<dbReference type="PATRIC" id="fig|1423807.3.peg.111"/>
<dbReference type="InterPro" id="IPR016142">
    <property type="entry name" value="Citrate_synth-like_lrg_a-sub"/>
</dbReference>
<dbReference type="GO" id="GO:0036440">
    <property type="term" value="F:citrate synthase activity"/>
    <property type="evidence" value="ECO:0007669"/>
    <property type="project" value="UniProtKB-EC"/>
</dbReference>
<dbReference type="PANTHER" id="PTHR11739">
    <property type="entry name" value="CITRATE SYNTHASE"/>
    <property type="match status" value="1"/>
</dbReference>
<dbReference type="InterPro" id="IPR036969">
    <property type="entry name" value="Citrate_synthase_sf"/>
</dbReference>
<evidence type="ECO:0000256" key="2">
    <source>
        <dbReference type="ARBA" id="ARBA00010566"/>
    </source>
</evidence>
<dbReference type="InterPro" id="IPR002020">
    <property type="entry name" value="Citrate_synthase"/>
</dbReference>
<name>A0A0R1W7U6_9LACO</name>
<dbReference type="OrthoDB" id="9800864at2"/>
<dbReference type="GO" id="GO:0006099">
    <property type="term" value="P:tricarboxylic acid cycle"/>
    <property type="evidence" value="ECO:0007669"/>
    <property type="project" value="UniProtKB-UniPathway"/>
</dbReference>
<dbReference type="EMBL" id="AZGF01000001">
    <property type="protein sequence ID" value="KRM13541.1"/>
    <property type="molecule type" value="Genomic_DNA"/>
</dbReference>
<feature type="active site" evidence="6">
    <location>
        <position position="301"/>
    </location>
</feature>
<dbReference type="InterPro" id="IPR019810">
    <property type="entry name" value="Citrate_synthase_AS"/>
</dbReference>
<feature type="compositionally biased region" description="Basic and acidic residues" evidence="8">
    <location>
        <begin position="359"/>
        <end position="383"/>
    </location>
</feature>
<dbReference type="SUPFAM" id="SSF48256">
    <property type="entry name" value="Citrate synthase"/>
    <property type="match status" value="1"/>
</dbReference>
<dbReference type="eggNOG" id="COG0372">
    <property type="taxonomic scope" value="Bacteria"/>
</dbReference>
<dbReference type="GO" id="GO:0005829">
    <property type="term" value="C:cytosol"/>
    <property type="evidence" value="ECO:0007669"/>
    <property type="project" value="TreeGrafter"/>
</dbReference>
<dbReference type="PIRSF" id="PIRSF001369">
    <property type="entry name" value="Citrate_synth"/>
    <property type="match status" value="1"/>
</dbReference>
<evidence type="ECO:0000313" key="10">
    <source>
        <dbReference type="Proteomes" id="UP000051820"/>
    </source>
</evidence>
<comment type="catalytic activity">
    <reaction evidence="4">
        <text>oxaloacetate + acetyl-CoA + H2O = citrate + CoA + H(+)</text>
        <dbReference type="Rhea" id="RHEA:16845"/>
        <dbReference type="ChEBI" id="CHEBI:15377"/>
        <dbReference type="ChEBI" id="CHEBI:15378"/>
        <dbReference type="ChEBI" id="CHEBI:16452"/>
        <dbReference type="ChEBI" id="CHEBI:16947"/>
        <dbReference type="ChEBI" id="CHEBI:57287"/>
        <dbReference type="ChEBI" id="CHEBI:57288"/>
        <dbReference type="EC" id="2.3.3.16"/>
    </reaction>
</comment>
<evidence type="ECO:0000256" key="8">
    <source>
        <dbReference type="SAM" id="MobiDB-lite"/>
    </source>
</evidence>
<dbReference type="STRING" id="1423807.FD16_GL000110"/>
<dbReference type="RefSeq" id="WP_010622864.1">
    <property type="nucleotide sequence ID" value="NZ_AZGF01000001.1"/>
</dbReference>
<evidence type="ECO:0000256" key="5">
    <source>
        <dbReference type="PIRNR" id="PIRNR001369"/>
    </source>
</evidence>
<dbReference type="PANTHER" id="PTHR11739:SF4">
    <property type="entry name" value="CITRATE SYNTHASE, PEROXISOMAL"/>
    <property type="match status" value="1"/>
</dbReference>
<keyword evidence="3 5" id="KW-0808">Transferase</keyword>
<dbReference type="Gene3D" id="1.10.580.10">
    <property type="entry name" value="Citrate Synthase, domain 1"/>
    <property type="match status" value="1"/>
</dbReference>
<comment type="similarity">
    <text evidence="2 5 7">Belongs to the citrate synthase family.</text>
</comment>
<protein>
    <recommendedName>
        <fullName evidence="5">Citrate synthase</fullName>
    </recommendedName>
</protein>
<evidence type="ECO:0000256" key="4">
    <source>
        <dbReference type="ARBA" id="ARBA00049288"/>
    </source>
</evidence>
<dbReference type="PRINTS" id="PR00143">
    <property type="entry name" value="CITRTSNTHASE"/>
</dbReference>
<dbReference type="InterPro" id="IPR024176">
    <property type="entry name" value="Citrate_synthase_bac-typ"/>
</dbReference>
<proteinExistence type="inferred from homology"/>
<feature type="active site" evidence="6">
    <location>
        <position position="250"/>
    </location>
</feature>
<evidence type="ECO:0000256" key="7">
    <source>
        <dbReference type="RuleBase" id="RU003406"/>
    </source>
</evidence>
<gene>
    <name evidence="9" type="ORF">FD16_GL000110</name>
</gene>
<dbReference type="Pfam" id="PF00285">
    <property type="entry name" value="Citrate_synt"/>
    <property type="match status" value="1"/>
</dbReference>
<dbReference type="Gene3D" id="1.10.230.10">
    <property type="entry name" value="Cytochrome P450-Terp, domain 2"/>
    <property type="match status" value="1"/>
</dbReference>
<feature type="region of interest" description="Disordered" evidence="8">
    <location>
        <begin position="354"/>
        <end position="383"/>
    </location>
</feature>
<reference evidence="9 10" key="1">
    <citation type="journal article" date="2015" name="Genome Announc.">
        <title>Expanding the biotechnology potential of lactobacilli through comparative genomics of 213 strains and associated genera.</title>
        <authorList>
            <person name="Sun Z."/>
            <person name="Harris H.M."/>
            <person name="McCann A."/>
            <person name="Guo C."/>
            <person name="Argimon S."/>
            <person name="Zhang W."/>
            <person name="Yang X."/>
            <person name="Jeffery I.B."/>
            <person name="Cooney J.C."/>
            <person name="Kagawa T.F."/>
            <person name="Liu W."/>
            <person name="Song Y."/>
            <person name="Salvetti E."/>
            <person name="Wrobel A."/>
            <person name="Rasinkangas P."/>
            <person name="Parkhill J."/>
            <person name="Rea M.C."/>
            <person name="O'Sullivan O."/>
            <person name="Ritari J."/>
            <person name="Douillard F.P."/>
            <person name="Paul Ross R."/>
            <person name="Yang R."/>
            <person name="Briner A.E."/>
            <person name="Felis G.E."/>
            <person name="de Vos W.M."/>
            <person name="Barrangou R."/>
            <person name="Klaenhammer T.R."/>
            <person name="Caufield P.W."/>
            <person name="Cui Y."/>
            <person name="Zhang H."/>
            <person name="O'Toole P.W."/>
        </authorList>
    </citation>
    <scope>NUCLEOTIDE SEQUENCE [LARGE SCALE GENOMIC DNA]</scope>
    <source>
        <strain evidence="9 10">DSM 5007</strain>
    </source>
</reference>
<sequence>MKLPEGLAGVVISETKISSTKDAILTYAGYPIQELSQAPYEEVVYLLWHKKLPTETQLTEVRKQMVSDMVLPDETIRLMKYIALEPQHPMSILRTTVSLLGTTHNNPKRDEPLRILSKMLTAIAAIIRLRDNQELMKVNPQWGVVENFMYLFTGRCPTSQQVKMFNTVMVLHADHEFNASTFTARVVASTQADYYSCLTAAVCALKGPLHGGANEQVFKMLEDIRTTGQKPIDYVNERMAAGKKIMGFGHRIYKDGDPRAKILRGIAEQIAENTNNSVYFNLQEQIRDYMFEKTHLHPNVDYYTALIYHCLGLDKSTFTTMFAACRTAGWLAHIMEQQADGCLIRPSSEYVGPINRHYPGYEKESQENEQKKHSDSERDSKDK</sequence>
<dbReference type="UniPathway" id="UPA00223"/>
<evidence type="ECO:0000256" key="6">
    <source>
        <dbReference type="PIRSR" id="PIRSR001369-1"/>
    </source>
</evidence>
<accession>A0A0R1W7U6</accession>
<dbReference type="Proteomes" id="UP000051820">
    <property type="component" value="Unassembled WGS sequence"/>
</dbReference>
<keyword evidence="10" id="KW-1185">Reference proteome</keyword>
<dbReference type="AlphaFoldDB" id="A0A0R1W7U6"/>
<dbReference type="GO" id="GO:0005975">
    <property type="term" value="P:carbohydrate metabolic process"/>
    <property type="evidence" value="ECO:0007669"/>
    <property type="project" value="TreeGrafter"/>
</dbReference>
<evidence type="ECO:0000313" key="9">
    <source>
        <dbReference type="EMBL" id="KRM13541.1"/>
    </source>
</evidence>
<evidence type="ECO:0000256" key="1">
    <source>
        <dbReference type="ARBA" id="ARBA00005163"/>
    </source>
</evidence>
<comment type="pathway">
    <text evidence="1">Carbohydrate metabolism; tricarboxylic acid cycle.</text>
</comment>
<dbReference type="PROSITE" id="PS00480">
    <property type="entry name" value="CITRATE_SYNTHASE"/>
    <property type="match status" value="1"/>
</dbReference>
<organism evidence="9 10">
    <name type="scientific">Paucilactobacillus suebicus DSM 5007 = KCTC 3549</name>
    <dbReference type="NCBI Taxonomy" id="1423807"/>
    <lineage>
        <taxon>Bacteria</taxon>
        <taxon>Bacillati</taxon>
        <taxon>Bacillota</taxon>
        <taxon>Bacilli</taxon>
        <taxon>Lactobacillales</taxon>
        <taxon>Lactobacillaceae</taxon>
        <taxon>Paucilactobacillus</taxon>
    </lineage>
</organism>
<dbReference type="InterPro" id="IPR016143">
    <property type="entry name" value="Citrate_synth-like_sm_a-sub"/>
</dbReference>